<feature type="transmembrane region" description="Helical" evidence="2">
    <location>
        <begin position="547"/>
        <end position="568"/>
    </location>
</feature>
<gene>
    <name evidence="4" type="ORF">CHYS00102_LOCUS13254</name>
</gene>
<reference evidence="4" key="1">
    <citation type="submission" date="2021-01" db="EMBL/GenBank/DDBJ databases">
        <authorList>
            <person name="Corre E."/>
            <person name="Pelletier E."/>
            <person name="Niang G."/>
            <person name="Scheremetjew M."/>
            <person name="Finn R."/>
            <person name="Kale V."/>
            <person name="Holt S."/>
            <person name="Cochrane G."/>
            <person name="Meng A."/>
            <person name="Brown T."/>
            <person name="Cohen L."/>
        </authorList>
    </citation>
    <scope>NUCLEOTIDE SEQUENCE</scope>
    <source>
        <strain evidence="4">308</strain>
    </source>
</reference>
<evidence type="ECO:0000256" key="2">
    <source>
        <dbReference type="SAM" id="Phobius"/>
    </source>
</evidence>
<keyword evidence="2" id="KW-0812">Transmembrane</keyword>
<proteinExistence type="inferred from homology"/>
<feature type="transmembrane region" description="Helical" evidence="2">
    <location>
        <begin position="256"/>
        <end position="278"/>
    </location>
</feature>
<dbReference type="EMBL" id="HBFR01018234">
    <property type="protein sequence ID" value="CAD8886056.1"/>
    <property type="molecule type" value="Transcribed_RNA"/>
</dbReference>
<feature type="transmembrane region" description="Helical" evidence="2">
    <location>
        <begin position="227"/>
        <end position="244"/>
    </location>
</feature>
<name>A0A7S1BHE2_9STRA</name>
<sequence length="595" mass="67598">MLKCRYMANYIFEEFDHSLLRIYRHVVTFFSERRFDVNVLPADTLRVYKELEGKYNEDYALTFVFIMRTAQELHRAWNMTLLTSMTLQRIKDKFNIRMTWTLGVVKLKFRVEDGGHEIQRIIPYDYDSEYQDVYCRIASALVEGHIDIQEALFYQTEVTKGEHTARSGLFLRDFPGRIILYPLEAATCALIFFQGKLDDAMVAALCGFAAGLVEWTLSSIGGNATKLLDVSAGLVTGIVGSLFYRFNTEGKYCLSAIFMGTLYWFFFGTAFVIGLLEIIAGELETGVTRFIAVTIKTFVLCLGASLGMLIILKEPELEWETQNAENCGAIYTLDTWWRIPLYILCSISVLGQYRMPITKYVQALVVMLVGWEVQTRTAEFISKKHEVNDHYLDNAMSNILGAMSAVIMASIMAYVFDRARAFFYAGLLHRESSFRSSAGGTCLYECIKVYVRLFNILTGGRESDLMKLKMEKKLRKARMELESDDHERGEIAMDQNEKSCLTEALIDSQGVNIWALLMPAIYQLVPGSLIARLWFGTIFNTEESNVFSSLMVIACSLAIGMVLGFALVQAFQGIQDEGLYTIPEDKMDDPEDKCD</sequence>
<evidence type="ECO:0000256" key="1">
    <source>
        <dbReference type="ARBA" id="ARBA00034125"/>
    </source>
</evidence>
<feature type="transmembrane region" description="Helical" evidence="2">
    <location>
        <begin position="201"/>
        <end position="220"/>
    </location>
</feature>
<organism evidence="4">
    <name type="scientific">Corethron hystrix</name>
    <dbReference type="NCBI Taxonomy" id="216773"/>
    <lineage>
        <taxon>Eukaryota</taxon>
        <taxon>Sar</taxon>
        <taxon>Stramenopiles</taxon>
        <taxon>Ochrophyta</taxon>
        <taxon>Bacillariophyta</taxon>
        <taxon>Coscinodiscophyceae</taxon>
        <taxon>Corethrophycidae</taxon>
        <taxon>Corethrales</taxon>
        <taxon>Corethraceae</taxon>
        <taxon>Corethron</taxon>
    </lineage>
</organism>
<feature type="transmembrane region" description="Helical" evidence="2">
    <location>
        <begin position="395"/>
        <end position="416"/>
    </location>
</feature>
<dbReference type="Pfam" id="PF06738">
    <property type="entry name" value="ThrE"/>
    <property type="match status" value="1"/>
</dbReference>
<dbReference type="InterPro" id="IPR051361">
    <property type="entry name" value="ThrE/Ser_Exporter"/>
</dbReference>
<keyword evidence="2" id="KW-0472">Membrane</keyword>
<feature type="transmembrane region" description="Helical" evidence="2">
    <location>
        <begin position="290"/>
        <end position="312"/>
    </location>
</feature>
<dbReference type="PANTHER" id="PTHR31082">
    <property type="entry name" value="PHEROMONE-REGULATED MEMBRANE PROTEIN 10"/>
    <property type="match status" value="1"/>
</dbReference>
<accession>A0A7S1BHE2</accession>
<evidence type="ECO:0000313" key="4">
    <source>
        <dbReference type="EMBL" id="CAD8886056.1"/>
    </source>
</evidence>
<protein>
    <recommendedName>
        <fullName evidence="3">Threonine/serine exporter-like N-terminal domain-containing protein</fullName>
    </recommendedName>
</protein>
<dbReference type="GO" id="GO:0022857">
    <property type="term" value="F:transmembrane transporter activity"/>
    <property type="evidence" value="ECO:0007669"/>
    <property type="project" value="InterPro"/>
</dbReference>
<evidence type="ECO:0000259" key="3">
    <source>
        <dbReference type="Pfam" id="PF06738"/>
    </source>
</evidence>
<dbReference type="AlphaFoldDB" id="A0A7S1BHE2"/>
<comment type="similarity">
    <text evidence="1">Belongs to the ThrE exporter (TC 2.A.79) family.</text>
</comment>
<feature type="domain" description="Threonine/serine exporter-like N-terminal" evidence="3">
    <location>
        <begin position="179"/>
        <end position="310"/>
    </location>
</feature>
<feature type="transmembrane region" description="Helical" evidence="2">
    <location>
        <begin position="513"/>
        <end position="535"/>
    </location>
</feature>
<keyword evidence="2" id="KW-1133">Transmembrane helix</keyword>
<dbReference type="PANTHER" id="PTHR31082:SF4">
    <property type="entry name" value="PHEROMONE-REGULATED MEMBRANE PROTEIN 10"/>
    <property type="match status" value="1"/>
</dbReference>
<dbReference type="InterPro" id="IPR010619">
    <property type="entry name" value="ThrE-like_N"/>
</dbReference>